<accession>A0A3L8SLD6</accession>
<protein>
    <submittedName>
        <fullName evidence="2">Uncharacterized protein</fullName>
    </submittedName>
</protein>
<organism evidence="2 3">
    <name type="scientific">Chloebia gouldiae</name>
    <name type="common">Gouldian finch</name>
    <name type="synonym">Erythrura gouldiae</name>
    <dbReference type="NCBI Taxonomy" id="44316"/>
    <lineage>
        <taxon>Eukaryota</taxon>
        <taxon>Metazoa</taxon>
        <taxon>Chordata</taxon>
        <taxon>Craniata</taxon>
        <taxon>Vertebrata</taxon>
        <taxon>Euteleostomi</taxon>
        <taxon>Archelosauria</taxon>
        <taxon>Archosauria</taxon>
        <taxon>Dinosauria</taxon>
        <taxon>Saurischia</taxon>
        <taxon>Theropoda</taxon>
        <taxon>Coelurosauria</taxon>
        <taxon>Aves</taxon>
        <taxon>Neognathae</taxon>
        <taxon>Neoaves</taxon>
        <taxon>Telluraves</taxon>
        <taxon>Australaves</taxon>
        <taxon>Passeriformes</taxon>
        <taxon>Passeroidea</taxon>
        <taxon>Passeridae</taxon>
        <taxon>Chloebia</taxon>
    </lineage>
</organism>
<evidence type="ECO:0000256" key="1">
    <source>
        <dbReference type="SAM" id="MobiDB-lite"/>
    </source>
</evidence>
<comment type="caution">
    <text evidence="2">The sequence shown here is derived from an EMBL/GenBank/DDBJ whole genome shotgun (WGS) entry which is preliminary data.</text>
</comment>
<dbReference type="EMBL" id="QUSF01000015">
    <property type="protein sequence ID" value="RLW03678.1"/>
    <property type="molecule type" value="Genomic_DNA"/>
</dbReference>
<reference evidence="2 3" key="1">
    <citation type="journal article" date="2018" name="Proc. R. Soc. B">
        <title>A non-coding region near Follistatin controls head colour polymorphism in the Gouldian finch.</title>
        <authorList>
            <person name="Toomey M.B."/>
            <person name="Marques C.I."/>
            <person name="Andrade P."/>
            <person name="Araujo P.M."/>
            <person name="Sabatino S."/>
            <person name="Gazda M.A."/>
            <person name="Afonso S."/>
            <person name="Lopes R.J."/>
            <person name="Corbo J.C."/>
            <person name="Carneiro M."/>
        </authorList>
    </citation>
    <scope>NUCLEOTIDE SEQUENCE [LARGE SCALE GENOMIC DNA]</scope>
    <source>
        <strain evidence="2">Red01</strain>
        <tissue evidence="2">Muscle</tissue>
    </source>
</reference>
<name>A0A3L8SLD6_CHLGU</name>
<dbReference type="AlphaFoldDB" id="A0A3L8SLD6"/>
<feature type="region of interest" description="Disordered" evidence="1">
    <location>
        <begin position="1"/>
        <end position="26"/>
    </location>
</feature>
<gene>
    <name evidence="2" type="ORF">DV515_00006480</name>
</gene>
<proteinExistence type="predicted"/>
<sequence length="109" mass="10905">MMDSQALQQPLADGGPGGKASSGTLASRQSAKGLTWAVASLCLPLPGAAVLFAPCPATATGASPVFCEDATAPRGARAVDTIGRGRASPMATSQLGHLAHSYRSPGMRN</sequence>
<keyword evidence="3" id="KW-1185">Reference proteome</keyword>
<evidence type="ECO:0000313" key="2">
    <source>
        <dbReference type="EMBL" id="RLW03678.1"/>
    </source>
</evidence>
<evidence type="ECO:0000313" key="3">
    <source>
        <dbReference type="Proteomes" id="UP000276834"/>
    </source>
</evidence>
<dbReference type="Proteomes" id="UP000276834">
    <property type="component" value="Unassembled WGS sequence"/>
</dbReference>